<gene>
    <name evidence="18" type="primary">carB</name>
    <name evidence="18" type="ORF">EW093_00575</name>
</gene>
<reference evidence="18 19" key="2">
    <citation type="submission" date="2019-09" db="EMBL/GenBank/DDBJ databases">
        <title>Complete Genome Sequence and Methylome Analysis of free living Spirochaetas.</title>
        <authorList>
            <person name="Leshcheva N."/>
            <person name="Mikheeva N."/>
        </authorList>
    </citation>
    <scope>NUCLEOTIDE SEQUENCE [LARGE SCALE GENOMIC DNA]</scope>
    <source>
        <strain evidence="18 19">P</strain>
    </source>
</reference>
<dbReference type="SUPFAM" id="SSF48108">
    <property type="entry name" value="Carbamoyl phosphate synthetase, large subunit connection domain"/>
    <property type="match status" value="1"/>
</dbReference>
<dbReference type="PROSITE" id="PS00866">
    <property type="entry name" value="CPSASE_1"/>
    <property type="match status" value="1"/>
</dbReference>
<dbReference type="GO" id="GO:0044205">
    <property type="term" value="P:'de novo' UMP biosynthetic process"/>
    <property type="evidence" value="ECO:0007669"/>
    <property type="project" value="UniProtKB-UniPathway"/>
</dbReference>
<sequence length="1075" mass="116931">MPARTEIKKILVIGSGPIVIGQACEFDYSGTQAVTALKEEGYNVILVNPNPATVMTSPGIADAIYVEPLRAEYVEAIIKKERPDAILSTMGGQTALNLTLDLNDKGILKKYGVEIIGAGIESIQKAEDRGEFKKVVEKVGLDSPYSIVATSVKEAVEFQKEIGFPLVIRPSYTLGGMGGNIAFSIEELERIMTRAIAESPVGSALVEESLIGWKEYEMEVMRDKNDNAIIVCSIENIDPMGVHTGDSITIAPAQTLSDKEYQRMRTGSIDILREVGVDCGGSNVQFATKPDSDRMIVIEMNPRVSRSSALASKATGFPIAKCSAKLAVGYTLDEVLNEITGVTASCFEPALDYCAVKVPRFEMEKFPTAYSALGTQMKSVGESLALGRTALEAVNKAIRAAEFGFDGLVEMEGLTDPEIQTILRSAHPRRIFAIYTVLKQKGPDAVTELNKITGYDRWFLFMMCQLLDLENRIEAEELTFDLLEEAKKAGLSDERIAFLSKKTKIEVEKSRIESGIVPSYHFVDTCAGEFTAKTPFFYSTYGEINEGGQLSDNSVMILASGPNRIGQGLEFDTCCTMSTLSYKEKGRKTIIVNSNPETVSTDFKISDRLYMEPLTPEYVKSIMDKEGVKDIVVQLGGQTPLNMAKELEAHGANILGTNVKGIFDTEDRGLFAALVRKLGLRQPENRMAGNFDLVKKYAKEIGYPVLLRPSFVIGGRSMFIAYSDEQLEEFINKGIEISEEKPVLVDQFLEDAFEYDLDAVSDGESVYVGGIMQHIEAAGIHSGDSACVFPPYKANPKIEQEMVDAAVKIAQEIGVKGFLNIQFAAKNDVLYLIEVNPRASRTVPFLSKASSINLVDAAVSVWQGISLKEQGLVGDSGVAIGKCTCGWAVKEAVFSFDRFDMIDPVLGPEMKSTGEAIGTGDSFGEAFSKAQASVGATLPTSGTVFISVNDKDKESILPVAKKLDDLGFNIAATKGTANFLYQNGILAEVIQKLRQGHPHAVDYLASGKISLLINTPMGSESEIDDAYIRTEAVKLKVPYTTTISAAEAAVAGIEHLINNEIVVRPLPSMNVEIKL</sequence>
<dbReference type="InterPro" id="IPR005483">
    <property type="entry name" value="CPSase_dom"/>
</dbReference>
<evidence type="ECO:0000259" key="16">
    <source>
        <dbReference type="PROSITE" id="PS50975"/>
    </source>
</evidence>
<dbReference type="AlphaFoldDB" id="A0A5C1Q8G5"/>
<dbReference type="SUPFAM" id="SSF56059">
    <property type="entry name" value="Glutathione synthetase ATP-binding domain-like"/>
    <property type="match status" value="2"/>
</dbReference>
<dbReference type="InterPro" id="IPR006275">
    <property type="entry name" value="CPSase_lsu"/>
</dbReference>
<evidence type="ECO:0000256" key="1">
    <source>
        <dbReference type="ARBA" id="ARBA00005077"/>
    </source>
</evidence>
<dbReference type="InterPro" id="IPR036914">
    <property type="entry name" value="MGS-like_dom_sf"/>
</dbReference>
<protein>
    <submittedName>
        <fullName evidence="18">Carbamoyl-phosphate synthase large subunit</fullName>
        <ecNumber evidence="18">6.3.5.5</ecNumber>
    </submittedName>
</protein>
<dbReference type="SMART" id="SM01096">
    <property type="entry name" value="CPSase_L_D3"/>
    <property type="match status" value="1"/>
</dbReference>
<dbReference type="GO" id="GO:0004087">
    <property type="term" value="F:carbamoyl-phosphate synthase (ammonia) activity"/>
    <property type="evidence" value="ECO:0007669"/>
    <property type="project" value="UniProtKB-EC"/>
</dbReference>
<keyword evidence="10" id="KW-0460">Magnesium</keyword>
<keyword evidence="8 15" id="KW-0547">Nucleotide-binding</keyword>
<evidence type="ECO:0000256" key="11">
    <source>
        <dbReference type="ARBA" id="ARBA00022975"/>
    </source>
</evidence>
<feature type="domain" description="MGS-like" evidence="17">
    <location>
        <begin position="936"/>
        <end position="1075"/>
    </location>
</feature>
<keyword evidence="11" id="KW-0665">Pyrimidine biosynthesis</keyword>
<evidence type="ECO:0000256" key="3">
    <source>
        <dbReference type="ARBA" id="ARBA00022571"/>
    </source>
</evidence>
<dbReference type="Gene3D" id="3.30.470.20">
    <property type="entry name" value="ATP-grasp fold, B domain"/>
    <property type="match status" value="2"/>
</dbReference>
<dbReference type="Pfam" id="PF25596">
    <property type="entry name" value="CPSase_L_D1"/>
    <property type="match status" value="2"/>
</dbReference>
<dbReference type="PROSITE" id="PS51257">
    <property type="entry name" value="PROKAR_LIPOPROTEIN"/>
    <property type="match status" value="1"/>
</dbReference>
<dbReference type="SMART" id="SM00851">
    <property type="entry name" value="MGS"/>
    <property type="match status" value="1"/>
</dbReference>
<keyword evidence="12" id="KW-0464">Manganese</keyword>
<dbReference type="NCBIfam" id="NF009455">
    <property type="entry name" value="PRK12815.1"/>
    <property type="match status" value="1"/>
</dbReference>
<dbReference type="PANTHER" id="PTHR11405">
    <property type="entry name" value="CARBAMOYLTRANSFERASE FAMILY MEMBER"/>
    <property type="match status" value="1"/>
</dbReference>
<evidence type="ECO:0000313" key="19">
    <source>
        <dbReference type="Proteomes" id="UP000323824"/>
    </source>
</evidence>
<evidence type="ECO:0000256" key="6">
    <source>
        <dbReference type="ARBA" id="ARBA00022723"/>
    </source>
</evidence>
<evidence type="ECO:0000256" key="5">
    <source>
        <dbReference type="ARBA" id="ARBA00022605"/>
    </source>
</evidence>
<organism evidence="18 19">
    <name type="scientific">Thiospirochaeta perfilievii</name>
    <dbReference type="NCBI Taxonomy" id="252967"/>
    <lineage>
        <taxon>Bacteria</taxon>
        <taxon>Pseudomonadati</taxon>
        <taxon>Spirochaetota</taxon>
        <taxon>Spirochaetia</taxon>
        <taxon>Spirochaetales</taxon>
        <taxon>Spirochaetaceae</taxon>
        <taxon>Thiospirochaeta</taxon>
    </lineage>
</organism>
<name>A0A5C1Q8G5_9SPIO</name>
<dbReference type="Pfam" id="PF02142">
    <property type="entry name" value="MGS"/>
    <property type="match status" value="1"/>
</dbReference>
<keyword evidence="3" id="KW-0055">Arginine biosynthesis</keyword>
<evidence type="ECO:0000256" key="13">
    <source>
        <dbReference type="ARBA" id="ARBA00047359"/>
    </source>
</evidence>
<dbReference type="SUPFAM" id="SSF52440">
    <property type="entry name" value="PreATP-grasp domain"/>
    <property type="match status" value="2"/>
</dbReference>
<dbReference type="OrthoDB" id="9804197at2"/>
<dbReference type="EMBL" id="CP035807">
    <property type="protein sequence ID" value="QEN03259.1"/>
    <property type="molecule type" value="Genomic_DNA"/>
</dbReference>
<dbReference type="FunFam" id="3.30.470.20:FF:000026">
    <property type="entry name" value="Carbamoyl-phosphate synthase large chain"/>
    <property type="match status" value="1"/>
</dbReference>
<dbReference type="GO" id="GO:0005524">
    <property type="term" value="F:ATP binding"/>
    <property type="evidence" value="ECO:0007669"/>
    <property type="project" value="UniProtKB-UniRule"/>
</dbReference>
<dbReference type="PROSITE" id="PS50975">
    <property type="entry name" value="ATP_GRASP"/>
    <property type="match status" value="2"/>
</dbReference>
<dbReference type="GO" id="GO:0005737">
    <property type="term" value="C:cytoplasm"/>
    <property type="evidence" value="ECO:0007669"/>
    <property type="project" value="TreeGrafter"/>
</dbReference>
<keyword evidence="7" id="KW-0677">Repeat</keyword>
<dbReference type="InterPro" id="IPR005480">
    <property type="entry name" value="CPSase_lsu_oligo"/>
</dbReference>
<dbReference type="SUPFAM" id="SSF52335">
    <property type="entry name" value="Methylglyoxal synthase-like"/>
    <property type="match status" value="1"/>
</dbReference>
<evidence type="ECO:0000313" key="18">
    <source>
        <dbReference type="EMBL" id="QEN03259.1"/>
    </source>
</evidence>
<feature type="domain" description="ATP-grasp" evidence="16">
    <location>
        <begin position="672"/>
        <end position="863"/>
    </location>
</feature>
<dbReference type="KEGG" id="sper:EW093_00575"/>
<dbReference type="EC" id="6.3.5.5" evidence="18"/>
<dbReference type="Gene3D" id="3.40.50.20">
    <property type="match status" value="2"/>
</dbReference>
<dbReference type="Pfam" id="PF02786">
    <property type="entry name" value="CPSase_L_D2"/>
    <property type="match status" value="2"/>
</dbReference>
<dbReference type="CDD" id="cd01424">
    <property type="entry name" value="MGS_CPS_II"/>
    <property type="match status" value="1"/>
</dbReference>
<dbReference type="GO" id="GO:0006526">
    <property type="term" value="P:L-arginine biosynthetic process"/>
    <property type="evidence" value="ECO:0007669"/>
    <property type="project" value="UniProtKB-KW"/>
</dbReference>
<dbReference type="Gene3D" id="3.40.50.1380">
    <property type="entry name" value="Methylglyoxal synthase-like domain"/>
    <property type="match status" value="1"/>
</dbReference>
<evidence type="ECO:0000256" key="4">
    <source>
        <dbReference type="ARBA" id="ARBA00022598"/>
    </source>
</evidence>
<dbReference type="UniPathway" id="UPA00070">
    <property type="reaction ID" value="UER00115"/>
</dbReference>
<keyword evidence="5" id="KW-0028">Amino-acid biosynthesis</keyword>
<dbReference type="InterPro" id="IPR011761">
    <property type="entry name" value="ATP-grasp"/>
</dbReference>
<dbReference type="Proteomes" id="UP000323824">
    <property type="component" value="Chromosome"/>
</dbReference>
<evidence type="ECO:0000259" key="17">
    <source>
        <dbReference type="PROSITE" id="PS51855"/>
    </source>
</evidence>
<accession>A0A5C1Q8G5</accession>
<evidence type="ECO:0000256" key="2">
    <source>
        <dbReference type="ARBA" id="ARBA00009799"/>
    </source>
</evidence>
<dbReference type="InterPro" id="IPR036897">
    <property type="entry name" value="CarbamoylP_synth_lsu_oligo_sf"/>
</dbReference>
<dbReference type="GO" id="GO:0004088">
    <property type="term" value="F:carbamoyl-phosphate synthase (glutamine-hydrolyzing) activity"/>
    <property type="evidence" value="ECO:0007669"/>
    <property type="project" value="UniProtKB-EC"/>
</dbReference>
<dbReference type="InterPro" id="IPR033937">
    <property type="entry name" value="MGS_CPS_CarB"/>
</dbReference>
<keyword evidence="19" id="KW-1185">Reference proteome</keyword>
<comment type="pathway">
    <text evidence="1">Amino-acid biosynthesis; L-arginine biosynthesis; carbamoyl phosphate from bicarbonate: step 1/1.</text>
</comment>
<keyword evidence="4 18" id="KW-0436">Ligase</keyword>
<evidence type="ECO:0000256" key="9">
    <source>
        <dbReference type="ARBA" id="ARBA00022840"/>
    </source>
</evidence>
<evidence type="ECO:0000256" key="10">
    <source>
        <dbReference type="ARBA" id="ARBA00022842"/>
    </source>
</evidence>
<dbReference type="RefSeq" id="WP_149566519.1">
    <property type="nucleotide sequence ID" value="NZ_CP035807.1"/>
</dbReference>
<dbReference type="NCBIfam" id="NF003671">
    <property type="entry name" value="PRK05294.1"/>
    <property type="match status" value="1"/>
</dbReference>
<dbReference type="InterPro" id="IPR005479">
    <property type="entry name" value="CPAse_ATP-bd"/>
</dbReference>
<comment type="catalytic activity">
    <reaction evidence="13">
        <text>hydrogencarbonate + NH4(+) + 2 ATP = carbamoyl phosphate + 2 ADP + phosphate + 2 H(+)</text>
        <dbReference type="Rhea" id="RHEA:18029"/>
        <dbReference type="ChEBI" id="CHEBI:15378"/>
        <dbReference type="ChEBI" id="CHEBI:17544"/>
        <dbReference type="ChEBI" id="CHEBI:28938"/>
        <dbReference type="ChEBI" id="CHEBI:30616"/>
        <dbReference type="ChEBI" id="CHEBI:43474"/>
        <dbReference type="ChEBI" id="CHEBI:58228"/>
        <dbReference type="ChEBI" id="CHEBI:456216"/>
        <dbReference type="EC" id="6.3.4.16"/>
    </reaction>
</comment>
<comment type="catalytic activity">
    <reaction evidence="14">
        <text>hydrogencarbonate + L-glutamine + 2 ATP + H2O = carbamoyl phosphate + L-glutamate + 2 ADP + phosphate + 2 H(+)</text>
        <dbReference type="Rhea" id="RHEA:18633"/>
        <dbReference type="ChEBI" id="CHEBI:15377"/>
        <dbReference type="ChEBI" id="CHEBI:15378"/>
        <dbReference type="ChEBI" id="CHEBI:17544"/>
        <dbReference type="ChEBI" id="CHEBI:29985"/>
        <dbReference type="ChEBI" id="CHEBI:30616"/>
        <dbReference type="ChEBI" id="CHEBI:43474"/>
        <dbReference type="ChEBI" id="CHEBI:58228"/>
        <dbReference type="ChEBI" id="CHEBI:58359"/>
        <dbReference type="ChEBI" id="CHEBI:456216"/>
        <dbReference type="EC" id="6.3.5.5"/>
    </reaction>
</comment>
<keyword evidence="9 15" id="KW-0067">ATP-binding</keyword>
<dbReference type="NCBIfam" id="TIGR01369">
    <property type="entry name" value="CPSaseII_lrg"/>
    <property type="match status" value="1"/>
</dbReference>
<dbReference type="InterPro" id="IPR016185">
    <property type="entry name" value="PreATP-grasp_dom_sf"/>
</dbReference>
<feature type="domain" description="ATP-grasp" evidence="16">
    <location>
        <begin position="133"/>
        <end position="328"/>
    </location>
</feature>
<proteinExistence type="inferred from homology"/>
<dbReference type="GO" id="GO:0006541">
    <property type="term" value="P:glutamine metabolic process"/>
    <property type="evidence" value="ECO:0007669"/>
    <property type="project" value="TreeGrafter"/>
</dbReference>
<dbReference type="Gene3D" id="1.10.1030.10">
    <property type="entry name" value="Carbamoyl-phosphate synthetase, large subunit oligomerisation domain"/>
    <property type="match status" value="1"/>
</dbReference>
<dbReference type="GO" id="GO:0046872">
    <property type="term" value="F:metal ion binding"/>
    <property type="evidence" value="ECO:0007669"/>
    <property type="project" value="UniProtKB-KW"/>
</dbReference>
<evidence type="ECO:0000256" key="12">
    <source>
        <dbReference type="ARBA" id="ARBA00023211"/>
    </source>
</evidence>
<dbReference type="InterPro" id="IPR011607">
    <property type="entry name" value="MGS-like_dom"/>
</dbReference>
<dbReference type="PROSITE" id="PS51855">
    <property type="entry name" value="MGS"/>
    <property type="match status" value="1"/>
</dbReference>
<evidence type="ECO:0000256" key="7">
    <source>
        <dbReference type="ARBA" id="ARBA00022737"/>
    </source>
</evidence>
<evidence type="ECO:0000256" key="15">
    <source>
        <dbReference type="PROSITE-ProRule" id="PRU00409"/>
    </source>
</evidence>
<dbReference type="FunFam" id="3.40.50.20:FF:000001">
    <property type="entry name" value="Carbamoyl-phosphate synthase large chain"/>
    <property type="match status" value="2"/>
</dbReference>
<dbReference type="FunFam" id="3.30.470.20:FF:000007">
    <property type="entry name" value="Carbamoyl-phosphate synthase large chain"/>
    <property type="match status" value="1"/>
</dbReference>
<dbReference type="PRINTS" id="PR00098">
    <property type="entry name" value="CPSASE"/>
</dbReference>
<reference evidence="18 19" key="1">
    <citation type="submission" date="2019-02" db="EMBL/GenBank/DDBJ databases">
        <authorList>
            <person name="Fomenkov A."/>
            <person name="Dubinina G."/>
            <person name="Grabovich M."/>
            <person name="Vincze T."/>
            <person name="Roberts R.J."/>
        </authorList>
    </citation>
    <scope>NUCLEOTIDE SEQUENCE [LARGE SCALE GENOMIC DNA]</scope>
    <source>
        <strain evidence="18 19">P</strain>
    </source>
</reference>
<dbReference type="PANTHER" id="PTHR11405:SF53">
    <property type="entry name" value="CARBAMOYL-PHOSPHATE SYNTHASE [AMMONIA], MITOCHONDRIAL"/>
    <property type="match status" value="1"/>
</dbReference>
<comment type="similarity">
    <text evidence="2">Belongs to the CarB family.</text>
</comment>
<keyword evidence="6" id="KW-0479">Metal-binding</keyword>
<dbReference type="PROSITE" id="PS00867">
    <property type="entry name" value="CPSASE_2"/>
    <property type="match status" value="2"/>
</dbReference>
<dbReference type="InterPro" id="IPR058047">
    <property type="entry name" value="CPSase_preATP-grasp"/>
</dbReference>
<evidence type="ECO:0000256" key="8">
    <source>
        <dbReference type="ARBA" id="ARBA00022741"/>
    </source>
</evidence>
<dbReference type="Pfam" id="PF02787">
    <property type="entry name" value="CPSase_L_D3"/>
    <property type="match status" value="1"/>
</dbReference>
<evidence type="ECO:0000256" key="14">
    <source>
        <dbReference type="ARBA" id="ARBA00048816"/>
    </source>
</evidence>